<proteinExistence type="predicted"/>
<evidence type="ECO:0000313" key="2">
    <source>
        <dbReference type="EMBL" id="KAK3738784.1"/>
    </source>
</evidence>
<sequence>MSDFGSRKKKYLLLDMPRFLSRVFSRSSFCSGEFWLPELCQVLKAMTRAGGDRAYVSAIFQRAVRRCAPQEAFHVCKNGLRTAEQSKSSKGPNFSSPRLFTENPRSQGVLPDWLGWPTTASTVPGC</sequence>
<feature type="region of interest" description="Disordered" evidence="1">
    <location>
        <begin position="83"/>
        <end position="105"/>
    </location>
</feature>
<evidence type="ECO:0000256" key="1">
    <source>
        <dbReference type="SAM" id="MobiDB-lite"/>
    </source>
</evidence>
<keyword evidence="3" id="KW-1185">Reference proteome</keyword>
<name>A0AAE1CW01_9GAST</name>
<dbReference type="EMBL" id="JAWDGP010006574">
    <property type="protein sequence ID" value="KAK3738784.1"/>
    <property type="molecule type" value="Genomic_DNA"/>
</dbReference>
<accession>A0AAE1CW01</accession>
<gene>
    <name evidence="2" type="ORF">RRG08_035664</name>
</gene>
<dbReference type="AlphaFoldDB" id="A0AAE1CW01"/>
<reference evidence="2" key="1">
    <citation type="journal article" date="2023" name="G3 (Bethesda)">
        <title>A reference genome for the long-term kleptoplast-retaining sea slug Elysia crispata morphotype clarki.</title>
        <authorList>
            <person name="Eastman K.E."/>
            <person name="Pendleton A.L."/>
            <person name="Shaikh M.A."/>
            <person name="Suttiyut T."/>
            <person name="Ogas R."/>
            <person name="Tomko P."/>
            <person name="Gavelis G."/>
            <person name="Widhalm J.R."/>
            <person name="Wisecaver J.H."/>
        </authorList>
    </citation>
    <scope>NUCLEOTIDE SEQUENCE</scope>
    <source>
        <strain evidence="2">ECLA1</strain>
    </source>
</reference>
<protein>
    <submittedName>
        <fullName evidence="2">Uncharacterized protein</fullName>
    </submittedName>
</protein>
<dbReference type="Proteomes" id="UP001283361">
    <property type="component" value="Unassembled WGS sequence"/>
</dbReference>
<comment type="caution">
    <text evidence="2">The sequence shown here is derived from an EMBL/GenBank/DDBJ whole genome shotgun (WGS) entry which is preliminary data.</text>
</comment>
<evidence type="ECO:0000313" key="3">
    <source>
        <dbReference type="Proteomes" id="UP001283361"/>
    </source>
</evidence>
<organism evidence="2 3">
    <name type="scientific">Elysia crispata</name>
    <name type="common">lettuce slug</name>
    <dbReference type="NCBI Taxonomy" id="231223"/>
    <lineage>
        <taxon>Eukaryota</taxon>
        <taxon>Metazoa</taxon>
        <taxon>Spiralia</taxon>
        <taxon>Lophotrochozoa</taxon>
        <taxon>Mollusca</taxon>
        <taxon>Gastropoda</taxon>
        <taxon>Heterobranchia</taxon>
        <taxon>Euthyneura</taxon>
        <taxon>Panpulmonata</taxon>
        <taxon>Sacoglossa</taxon>
        <taxon>Placobranchoidea</taxon>
        <taxon>Plakobranchidae</taxon>
        <taxon>Elysia</taxon>
    </lineage>
</organism>